<dbReference type="PROSITE" id="PS50892">
    <property type="entry name" value="V_SNARE"/>
    <property type="match status" value="1"/>
</dbReference>
<protein>
    <recommendedName>
        <fullName evidence="4">V-SNARE coiled-coil homology domain-containing protein</fullName>
    </recommendedName>
</protein>
<feature type="compositionally biased region" description="Polar residues" evidence="3">
    <location>
        <begin position="93"/>
        <end position="108"/>
    </location>
</feature>
<name>A0A6S8EYM6_9STRA</name>
<dbReference type="SUPFAM" id="SSF58038">
    <property type="entry name" value="SNARE fusion complex"/>
    <property type="match status" value="1"/>
</dbReference>
<sequence>MSASSAAPTSKKSLTETIRAAAKAAVKILDKKKKIAPAASWNQVVETLDDILTKRKARTAGAKKRLGSWLAKLAGQSTSEEATPTASSESEDQLSQPTATKITTTPNFASRAYRKSATDEQYRKELFGRAPEDSTPLSTKEKVEATTSDFDGLKDAMNERGERLTKLSDKAEELASASEEFEKMCARLNREKQRGTGWW</sequence>
<dbReference type="AlphaFoldDB" id="A0A6S8EYM6"/>
<feature type="region of interest" description="Disordered" evidence="3">
    <location>
        <begin position="71"/>
        <end position="151"/>
    </location>
</feature>
<dbReference type="InterPro" id="IPR042855">
    <property type="entry name" value="V_SNARE_CC"/>
</dbReference>
<feature type="coiled-coil region" evidence="2">
    <location>
        <begin position="164"/>
        <end position="194"/>
    </location>
</feature>
<dbReference type="EMBL" id="HBIJ01019805">
    <property type="protein sequence ID" value="CAE0372176.1"/>
    <property type="molecule type" value="Transcribed_RNA"/>
</dbReference>
<keyword evidence="1 2" id="KW-0175">Coiled coil</keyword>
<evidence type="ECO:0000256" key="3">
    <source>
        <dbReference type="SAM" id="MobiDB-lite"/>
    </source>
</evidence>
<accession>A0A6S8EYM6</accession>
<dbReference type="Gene3D" id="1.20.5.110">
    <property type="match status" value="1"/>
</dbReference>
<evidence type="ECO:0000256" key="1">
    <source>
        <dbReference type="PROSITE-ProRule" id="PRU00290"/>
    </source>
</evidence>
<dbReference type="EMBL" id="HBIJ01019809">
    <property type="protein sequence ID" value="CAE0372179.1"/>
    <property type="molecule type" value="Transcribed_RNA"/>
</dbReference>
<evidence type="ECO:0000259" key="4">
    <source>
        <dbReference type="PROSITE" id="PS50892"/>
    </source>
</evidence>
<feature type="compositionally biased region" description="Basic and acidic residues" evidence="3">
    <location>
        <begin position="116"/>
        <end position="132"/>
    </location>
</feature>
<reference evidence="6" key="1">
    <citation type="submission" date="2021-01" db="EMBL/GenBank/DDBJ databases">
        <authorList>
            <person name="Corre E."/>
            <person name="Pelletier E."/>
            <person name="Niang G."/>
            <person name="Scheremetjew M."/>
            <person name="Finn R."/>
            <person name="Kale V."/>
            <person name="Holt S."/>
            <person name="Cochrane G."/>
            <person name="Meng A."/>
            <person name="Brown T."/>
            <person name="Cohen L."/>
        </authorList>
    </citation>
    <scope>NUCLEOTIDE SEQUENCE</scope>
    <source>
        <strain evidence="6">CCMP1510</strain>
    </source>
</reference>
<feature type="domain" description="V-SNARE coiled-coil homology" evidence="4">
    <location>
        <begin position="135"/>
        <end position="199"/>
    </location>
</feature>
<evidence type="ECO:0000313" key="5">
    <source>
        <dbReference type="EMBL" id="CAE0372176.1"/>
    </source>
</evidence>
<feature type="compositionally biased region" description="Low complexity" evidence="3">
    <location>
        <begin position="77"/>
        <end position="88"/>
    </location>
</feature>
<proteinExistence type="predicted"/>
<evidence type="ECO:0000256" key="2">
    <source>
        <dbReference type="SAM" id="Coils"/>
    </source>
</evidence>
<gene>
    <name evidence="5" type="ORF">ALAG00032_LOCUS12959</name>
    <name evidence="6" type="ORF">ALAG00032_LOCUS12962</name>
</gene>
<organism evidence="6">
    <name type="scientific">Aureoumbra lagunensis</name>
    <dbReference type="NCBI Taxonomy" id="44058"/>
    <lineage>
        <taxon>Eukaryota</taxon>
        <taxon>Sar</taxon>
        <taxon>Stramenopiles</taxon>
        <taxon>Ochrophyta</taxon>
        <taxon>Pelagophyceae</taxon>
        <taxon>Pelagomonadales</taxon>
        <taxon>Aureoumbra</taxon>
    </lineage>
</organism>
<evidence type="ECO:0000313" key="6">
    <source>
        <dbReference type="EMBL" id="CAE0372179.1"/>
    </source>
</evidence>